<feature type="compositionally biased region" description="Pro residues" evidence="5">
    <location>
        <begin position="176"/>
        <end position="185"/>
    </location>
</feature>
<gene>
    <name evidence="8" type="ORF">PCC79_04900</name>
</gene>
<evidence type="ECO:0000256" key="3">
    <source>
        <dbReference type="ARBA" id="ARBA00022989"/>
    </source>
</evidence>
<name>A0ABZ3CBH6_9ACTN</name>
<evidence type="ECO:0000256" key="2">
    <source>
        <dbReference type="ARBA" id="ARBA00022692"/>
    </source>
</evidence>
<evidence type="ECO:0000256" key="1">
    <source>
        <dbReference type="ARBA" id="ARBA00004141"/>
    </source>
</evidence>
<organism evidence="8 9">
    <name type="scientific">Propioniciclava soli</name>
    <dbReference type="NCBI Taxonomy" id="2775081"/>
    <lineage>
        <taxon>Bacteria</taxon>
        <taxon>Bacillati</taxon>
        <taxon>Actinomycetota</taxon>
        <taxon>Actinomycetes</taxon>
        <taxon>Propionibacteriales</taxon>
        <taxon>Propionibacteriaceae</taxon>
        <taxon>Propioniciclava</taxon>
    </lineage>
</organism>
<feature type="transmembrane region" description="Helical" evidence="6">
    <location>
        <begin position="103"/>
        <end position="121"/>
    </location>
</feature>
<dbReference type="EMBL" id="CP115965">
    <property type="protein sequence ID" value="WZW99537.1"/>
    <property type="molecule type" value="Genomic_DNA"/>
</dbReference>
<dbReference type="RefSeq" id="WP_425325654.1">
    <property type="nucleotide sequence ID" value="NZ_CP115965.1"/>
</dbReference>
<evidence type="ECO:0000256" key="5">
    <source>
        <dbReference type="SAM" id="MobiDB-lite"/>
    </source>
</evidence>
<feature type="domain" description="GtrA/DPMS transmembrane" evidence="7">
    <location>
        <begin position="40"/>
        <end position="153"/>
    </location>
</feature>
<evidence type="ECO:0000256" key="6">
    <source>
        <dbReference type="SAM" id="Phobius"/>
    </source>
</evidence>
<reference evidence="8 9" key="1">
    <citation type="journal article" date="2023" name="Environ Microbiome">
        <title>A coral-associated actinobacterium mitigates coral bleaching under heat stress.</title>
        <authorList>
            <person name="Li J."/>
            <person name="Zou Y."/>
            <person name="Li Q."/>
            <person name="Zhang J."/>
            <person name="Bourne D.G."/>
            <person name="Lyu Y."/>
            <person name="Liu C."/>
            <person name="Zhang S."/>
        </authorList>
    </citation>
    <scope>NUCLEOTIDE SEQUENCE [LARGE SCALE GENOMIC DNA]</scope>
    <source>
        <strain evidence="8 9">SCSIO 13291</strain>
    </source>
</reference>
<keyword evidence="9" id="KW-1185">Reference proteome</keyword>
<feature type="transmembrane region" description="Helical" evidence="6">
    <location>
        <begin position="37"/>
        <end position="58"/>
    </location>
</feature>
<sequence>MNDDAADGPAALRFASLMRRIHAALPGPVRRVVPKTFIGYALINGSAFLLDMAFLALISQFLTLPYGILFSVGYALASVYAFILNRWLNFREHGDLGKQTGKYVLVIVSNYLIWIVGFASLLDLAGLHIMVARVMTACCEGIYIYLMLRLWVFPRGRVDEGFVAPEGADSEASDAPGPPRGAGPR</sequence>
<proteinExistence type="predicted"/>
<dbReference type="Proteomes" id="UP001434337">
    <property type="component" value="Chromosome"/>
</dbReference>
<keyword evidence="2 6" id="KW-0812">Transmembrane</keyword>
<comment type="subcellular location">
    <subcellularLocation>
        <location evidence="1">Membrane</location>
        <topology evidence="1">Multi-pass membrane protein</topology>
    </subcellularLocation>
</comment>
<feature type="transmembrane region" description="Helical" evidence="6">
    <location>
        <begin position="64"/>
        <end position="83"/>
    </location>
</feature>
<keyword evidence="4 6" id="KW-0472">Membrane</keyword>
<feature type="transmembrane region" description="Helical" evidence="6">
    <location>
        <begin position="127"/>
        <end position="148"/>
    </location>
</feature>
<evidence type="ECO:0000256" key="4">
    <source>
        <dbReference type="ARBA" id="ARBA00023136"/>
    </source>
</evidence>
<protein>
    <submittedName>
        <fullName evidence="8">GtrA family protein</fullName>
    </submittedName>
</protein>
<keyword evidence="3 6" id="KW-1133">Transmembrane helix</keyword>
<evidence type="ECO:0000313" key="8">
    <source>
        <dbReference type="EMBL" id="WZW99537.1"/>
    </source>
</evidence>
<evidence type="ECO:0000259" key="7">
    <source>
        <dbReference type="Pfam" id="PF04138"/>
    </source>
</evidence>
<dbReference type="Pfam" id="PF04138">
    <property type="entry name" value="GtrA_DPMS_TM"/>
    <property type="match status" value="1"/>
</dbReference>
<evidence type="ECO:0000313" key="9">
    <source>
        <dbReference type="Proteomes" id="UP001434337"/>
    </source>
</evidence>
<feature type="region of interest" description="Disordered" evidence="5">
    <location>
        <begin position="165"/>
        <end position="185"/>
    </location>
</feature>
<dbReference type="InterPro" id="IPR007267">
    <property type="entry name" value="GtrA_DPMS_TM"/>
</dbReference>
<accession>A0ABZ3CBH6</accession>